<feature type="transmembrane region" description="Helical" evidence="6">
    <location>
        <begin position="650"/>
        <end position="672"/>
    </location>
</feature>
<dbReference type="PANTHER" id="PTHR11863">
    <property type="entry name" value="STEROL DESATURASE"/>
    <property type="match status" value="1"/>
</dbReference>
<evidence type="ECO:0000313" key="9">
    <source>
        <dbReference type="Proteomes" id="UP000572268"/>
    </source>
</evidence>
<evidence type="ECO:0000313" key="8">
    <source>
        <dbReference type="EMBL" id="KAF4653465.1"/>
    </source>
</evidence>
<feature type="region of interest" description="Disordered" evidence="5">
    <location>
        <begin position="1"/>
        <end position="50"/>
    </location>
</feature>
<evidence type="ECO:0000259" key="7">
    <source>
        <dbReference type="Pfam" id="PF04116"/>
    </source>
</evidence>
<evidence type="ECO:0000256" key="4">
    <source>
        <dbReference type="ARBA" id="ARBA00023136"/>
    </source>
</evidence>
<accession>A0A7J6L1I9</accession>
<gene>
    <name evidence="8" type="primary">CH25H_2</name>
    <name evidence="8" type="ORF">FOL46_009185</name>
</gene>
<feature type="compositionally biased region" description="Basic residues" evidence="5">
    <location>
        <begin position="356"/>
        <end position="365"/>
    </location>
</feature>
<dbReference type="GO" id="GO:0008610">
    <property type="term" value="P:lipid biosynthetic process"/>
    <property type="evidence" value="ECO:0007669"/>
    <property type="project" value="InterPro"/>
</dbReference>
<name>A0A7J6L1I9_PEROL</name>
<dbReference type="Proteomes" id="UP000572268">
    <property type="component" value="Unassembled WGS sequence"/>
</dbReference>
<comment type="caution">
    <text evidence="8">The sequence shown here is derived from an EMBL/GenBank/DDBJ whole genome shotgun (WGS) entry which is preliminary data.</text>
</comment>
<feature type="transmembrane region" description="Helical" evidence="6">
    <location>
        <begin position="607"/>
        <end position="629"/>
    </location>
</feature>
<evidence type="ECO:0000256" key="6">
    <source>
        <dbReference type="SAM" id="Phobius"/>
    </source>
</evidence>
<keyword evidence="3 6" id="KW-1133">Transmembrane helix</keyword>
<proteinExistence type="predicted"/>
<dbReference type="AlphaFoldDB" id="A0A7J6L1I9"/>
<feature type="compositionally biased region" description="Basic and acidic residues" evidence="5">
    <location>
        <begin position="1"/>
        <end position="25"/>
    </location>
</feature>
<feature type="transmembrane region" description="Helical" evidence="6">
    <location>
        <begin position="869"/>
        <end position="891"/>
    </location>
</feature>
<keyword evidence="4 6" id="KW-0472">Membrane</keyword>
<dbReference type="Pfam" id="PF04116">
    <property type="entry name" value="FA_hydroxylase"/>
    <property type="match status" value="1"/>
</dbReference>
<evidence type="ECO:0000256" key="3">
    <source>
        <dbReference type="ARBA" id="ARBA00022989"/>
    </source>
</evidence>
<evidence type="ECO:0000256" key="1">
    <source>
        <dbReference type="ARBA" id="ARBA00004370"/>
    </source>
</evidence>
<dbReference type="GO" id="GO:0016491">
    <property type="term" value="F:oxidoreductase activity"/>
    <property type="evidence" value="ECO:0007669"/>
    <property type="project" value="InterPro"/>
</dbReference>
<protein>
    <submittedName>
        <fullName evidence="8">Cholesterol 25-hydroxylase-like protein</fullName>
    </submittedName>
</protein>
<feature type="transmembrane region" description="Helical" evidence="6">
    <location>
        <begin position="840"/>
        <end position="857"/>
    </location>
</feature>
<dbReference type="InterPro" id="IPR050307">
    <property type="entry name" value="Sterol_Desaturase_Related"/>
</dbReference>
<sequence length="903" mass="102135">MFSPTPHHEISMTKEDLMNAEERLDKRNRKDRSGGIGDDTESDWSDETPYEVDHDAVGVESAYFEDMSAFYNRVVENRAGSSSHVKVEALRQRFLRLLNAVHLPGQAVKILKDLMGAVQILHSSIAVDSARRYKLIFKIRGARCVYEQVTYGDPNMQVFDAAEQPHTMVEVPNIKASLMISDDLVFDLEYRYRQHRRIPTYNRPGLIAHEDKLAKLIGPTVLACPGASVWQLLGVICSDPLTQGFQHILPFHLANVVYRVDPPAIDADPSVEFLGMSEGRFLLMKRRPRYRLPPPSLRRSSLKNVRYGASRKMDIRIVISSPDIKTVRGLQARIKVMRNIVTGRGHRSHRGEGSQQRHRRARRRSSSSSAASSGYSKMLSPGVDAAAVRKDLLTSLYRRDFEDWMAVRRTGKNSQGRPVAGARVVKIPMSFDATESQVPFVDSDATPASLYRETIGGWYGEGEGKGDPFEGSRVKDPNAPPPMASTAGCPYATVSPRKGMPVLELQEVNSCYRTYMDVTYEDNVRAIRDSVRGKSLRISPTGTNEDTFLTVQGGVPCQTRLEYNERGDKWFFRVAMATGGVQPVLQSVWDQVRGLDRWQGMHVVSHIIFPSVWASVAFVLVCLYFTIFYDIPHVMRSKIQPTKWPTTRDLIISSIPQTTIYFVINGVLWYYLEVYVELPREAPSLLHFTKELLVCLIVGDFCIYWYHRMMHAIPFLLHNVHCVHHGYRAVYSWAGGILHPMEDICVVACNIWYPWLFQCHWLTVNAFTFIWTLNLIEEHSGHDVWWAPYNLLPFDLGGGAAVHDLHHSTNTRRNFAFIFNGWDILFKTGIPSEHSPGGKYAHVTLLFLIMLGTGIAYEEGHVSWTTARGVSIAMTMAILLCVAFQSTLSLSSTSTSSRKLRND</sequence>
<feature type="domain" description="Fatty acid hydroxylase" evidence="7">
    <location>
        <begin position="693"/>
        <end position="828"/>
    </location>
</feature>
<organism evidence="8 9">
    <name type="scientific">Perkinsus olseni</name>
    <name type="common">Perkinsus atlanticus</name>
    <dbReference type="NCBI Taxonomy" id="32597"/>
    <lineage>
        <taxon>Eukaryota</taxon>
        <taxon>Sar</taxon>
        <taxon>Alveolata</taxon>
        <taxon>Perkinsozoa</taxon>
        <taxon>Perkinsea</taxon>
        <taxon>Perkinsida</taxon>
        <taxon>Perkinsidae</taxon>
        <taxon>Perkinsus</taxon>
    </lineage>
</organism>
<keyword evidence="2 6" id="KW-0812">Transmembrane</keyword>
<comment type="subcellular location">
    <subcellularLocation>
        <location evidence="1">Membrane</location>
    </subcellularLocation>
</comment>
<dbReference type="GO" id="GO:0005506">
    <property type="term" value="F:iron ion binding"/>
    <property type="evidence" value="ECO:0007669"/>
    <property type="project" value="InterPro"/>
</dbReference>
<feature type="compositionally biased region" description="Acidic residues" evidence="5">
    <location>
        <begin position="38"/>
        <end position="50"/>
    </location>
</feature>
<evidence type="ECO:0000256" key="2">
    <source>
        <dbReference type="ARBA" id="ARBA00022692"/>
    </source>
</evidence>
<dbReference type="EMBL" id="JABANN010000807">
    <property type="protein sequence ID" value="KAF4653465.1"/>
    <property type="molecule type" value="Genomic_DNA"/>
</dbReference>
<evidence type="ECO:0000256" key="5">
    <source>
        <dbReference type="SAM" id="MobiDB-lite"/>
    </source>
</evidence>
<dbReference type="InterPro" id="IPR006694">
    <property type="entry name" value="Fatty_acid_hydroxylase"/>
</dbReference>
<dbReference type="GO" id="GO:0016020">
    <property type="term" value="C:membrane"/>
    <property type="evidence" value="ECO:0007669"/>
    <property type="project" value="UniProtKB-SubCell"/>
</dbReference>
<feature type="region of interest" description="Disordered" evidence="5">
    <location>
        <begin position="339"/>
        <end position="378"/>
    </location>
</feature>
<feature type="transmembrane region" description="Helical" evidence="6">
    <location>
        <begin position="684"/>
        <end position="706"/>
    </location>
</feature>
<reference evidence="8 9" key="1">
    <citation type="submission" date="2020-04" db="EMBL/GenBank/DDBJ databases">
        <title>Perkinsus olseni comparative genomics.</title>
        <authorList>
            <person name="Bogema D.R."/>
        </authorList>
    </citation>
    <scope>NUCLEOTIDE SEQUENCE [LARGE SCALE GENOMIC DNA]</scope>
    <source>
        <strain evidence="8">ATCC PRA-31</strain>
    </source>
</reference>